<evidence type="ECO:0000313" key="5">
    <source>
        <dbReference type="EMBL" id="PIC45539.1"/>
    </source>
</evidence>
<feature type="compositionally biased region" description="Low complexity" evidence="2">
    <location>
        <begin position="344"/>
        <end position="363"/>
    </location>
</feature>
<organism evidence="5 6">
    <name type="scientific">Caenorhabditis nigoni</name>
    <dbReference type="NCBI Taxonomy" id="1611254"/>
    <lineage>
        <taxon>Eukaryota</taxon>
        <taxon>Metazoa</taxon>
        <taxon>Ecdysozoa</taxon>
        <taxon>Nematoda</taxon>
        <taxon>Chromadorea</taxon>
        <taxon>Rhabditida</taxon>
        <taxon>Rhabditina</taxon>
        <taxon>Rhabditomorpha</taxon>
        <taxon>Rhabditoidea</taxon>
        <taxon>Rhabditidae</taxon>
        <taxon>Peloderinae</taxon>
        <taxon>Caenorhabditis</taxon>
    </lineage>
</organism>
<gene>
    <name evidence="5" type="primary">Cni-szy-20</name>
    <name evidence="5" type="synonym">Cnig_chr_II.g5523</name>
    <name evidence="5" type="ORF">B9Z55_005523</name>
</gene>
<name>A0A2G5V1B1_9PELO</name>
<evidence type="ECO:0000256" key="3">
    <source>
        <dbReference type="SAM" id="SignalP"/>
    </source>
</evidence>
<evidence type="ECO:0000259" key="4">
    <source>
        <dbReference type="PROSITE" id="PS51673"/>
    </source>
</evidence>
<feature type="chain" id="PRO_5013653776" description="SUZ domain-containing protein" evidence="3">
    <location>
        <begin position="25"/>
        <end position="523"/>
    </location>
</feature>
<sequence length="523" mass="59463">MSKENGMFLFFKVLHEFIVALVVADSWEDADADPVKELMEKVEKVKLLQRQEEKKEAYFEKVKAEESINPTPKIKTEEGLGPCVEEPKRVFLRRPKDGFSNENVIEASPPAATSSENHQAPRGRSHQKSHQQEPKQPAQTYEERQAAYQAARNRILGSEYKPDNQEIKEIKFIDRSKSPETLKMTQQNMVEHYGEELSRELMHQPEMPPADVILLPDFSQPPPCISQQNGMFNAPPGFQQRQTNFQQSFPQNTQFMDGQYYMQNEQMQVPYSSQFQGNQYMPQDPSSVPQNNFMDGHNEQTFYYAPPPPTPQQMAYMQRNMAYPPPNFQSQGQSNQHMMNQMPHPQMLQQQQQSQASGQIPNQFQMKNGAGRGYNGSMGQNRQPIMYPVTTGAPINVPNGPYMPQCPPNSVQNYSNRNESYGGQRQMQQNGQFAQSPSNMNNGRRQPNKQAKSGQNTSQKSNPAHQQVGQNPVPFGYRCPPRQVNAIREQQAGNMPPNTGAGLLGAHPMTTNQWPTLSQTRPQ</sequence>
<dbReference type="Pfam" id="PF12752">
    <property type="entry name" value="SUZ"/>
    <property type="match status" value="1"/>
</dbReference>
<comment type="caution">
    <text evidence="5">The sequence shown here is derived from an EMBL/GenBank/DDBJ whole genome shotgun (WGS) entry which is preliminary data.</text>
</comment>
<keyword evidence="1" id="KW-0175">Coiled coil</keyword>
<dbReference type="EMBL" id="PDUG01000002">
    <property type="protein sequence ID" value="PIC45539.1"/>
    <property type="molecule type" value="Genomic_DNA"/>
</dbReference>
<feature type="region of interest" description="Disordered" evidence="2">
    <location>
        <begin position="95"/>
        <end position="147"/>
    </location>
</feature>
<feature type="coiled-coil region" evidence="1">
    <location>
        <begin position="35"/>
        <end position="68"/>
    </location>
</feature>
<dbReference type="Proteomes" id="UP000230233">
    <property type="component" value="Chromosome II"/>
</dbReference>
<dbReference type="InterPro" id="IPR024771">
    <property type="entry name" value="SUZ"/>
</dbReference>
<feature type="region of interest" description="Disordered" evidence="2">
    <location>
        <begin position="344"/>
        <end position="523"/>
    </location>
</feature>
<accession>A0A2G5V1B1</accession>
<feature type="domain" description="SUZ" evidence="4">
    <location>
        <begin position="70"/>
        <end position="160"/>
    </location>
</feature>
<evidence type="ECO:0000256" key="2">
    <source>
        <dbReference type="SAM" id="MobiDB-lite"/>
    </source>
</evidence>
<dbReference type="AlphaFoldDB" id="A0A2G5V1B1"/>
<feature type="signal peptide" evidence="3">
    <location>
        <begin position="1"/>
        <end position="24"/>
    </location>
</feature>
<dbReference type="PROSITE" id="PS51673">
    <property type="entry name" value="SUZ"/>
    <property type="match status" value="1"/>
</dbReference>
<keyword evidence="6" id="KW-1185">Reference proteome</keyword>
<feature type="compositionally biased region" description="Polar residues" evidence="2">
    <location>
        <begin position="408"/>
        <end position="470"/>
    </location>
</feature>
<proteinExistence type="predicted"/>
<evidence type="ECO:0000313" key="6">
    <source>
        <dbReference type="Proteomes" id="UP000230233"/>
    </source>
</evidence>
<protein>
    <recommendedName>
        <fullName evidence="4">SUZ domain-containing protein</fullName>
    </recommendedName>
</protein>
<evidence type="ECO:0000256" key="1">
    <source>
        <dbReference type="SAM" id="Coils"/>
    </source>
</evidence>
<dbReference type="OrthoDB" id="5373615at2759"/>
<feature type="compositionally biased region" description="Polar residues" evidence="2">
    <location>
        <begin position="509"/>
        <end position="523"/>
    </location>
</feature>
<reference evidence="6" key="1">
    <citation type="submission" date="2017-10" db="EMBL/GenBank/DDBJ databases">
        <title>Rapid genome shrinkage in a self-fertile nematode reveals novel sperm competition proteins.</title>
        <authorList>
            <person name="Yin D."/>
            <person name="Schwarz E.M."/>
            <person name="Thomas C.G."/>
            <person name="Felde R.L."/>
            <person name="Korf I.F."/>
            <person name="Cutter A.D."/>
            <person name="Schartner C.M."/>
            <person name="Ralston E.J."/>
            <person name="Meyer B.J."/>
            <person name="Haag E.S."/>
        </authorList>
    </citation>
    <scope>NUCLEOTIDE SEQUENCE [LARGE SCALE GENOMIC DNA]</scope>
    <source>
        <strain evidence="6">JU1422</strain>
    </source>
</reference>
<keyword evidence="3" id="KW-0732">Signal</keyword>
<dbReference type="STRING" id="1611254.A0A2G5V1B1"/>